<keyword evidence="3" id="KW-0238">DNA-binding</keyword>
<dbReference type="PROSITE" id="PS50811">
    <property type="entry name" value="WRKY"/>
    <property type="match status" value="1"/>
</dbReference>
<organism evidence="7 8">
    <name type="scientific">Canna indica</name>
    <name type="common">Indian-shot</name>
    <dbReference type="NCBI Taxonomy" id="4628"/>
    <lineage>
        <taxon>Eukaryota</taxon>
        <taxon>Viridiplantae</taxon>
        <taxon>Streptophyta</taxon>
        <taxon>Embryophyta</taxon>
        <taxon>Tracheophyta</taxon>
        <taxon>Spermatophyta</taxon>
        <taxon>Magnoliopsida</taxon>
        <taxon>Liliopsida</taxon>
        <taxon>Zingiberales</taxon>
        <taxon>Cannaceae</taxon>
        <taxon>Canna</taxon>
    </lineage>
</organism>
<evidence type="ECO:0000259" key="6">
    <source>
        <dbReference type="PROSITE" id="PS50811"/>
    </source>
</evidence>
<comment type="subcellular location">
    <subcellularLocation>
        <location evidence="1">Nucleus</location>
    </subcellularLocation>
</comment>
<keyword evidence="2" id="KW-0805">Transcription regulation</keyword>
<dbReference type="GO" id="GO:0003700">
    <property type="term" value="F:DNA-binding transcription factor activity"/>
    <property type="evidence" value="ECO:0007669"/>
    <property type="project" value="InterPro"/>
</dbReference>
<dbReference type="GO" id="GO:0043565">
    <property type="term" value="F:sequence-specific DNA binding"/>
    <property type="evidence" value="ECO:0007669"/>
    <property type="project" value="InterPro"/>
</dbReference>
<dbReference type="InterPro" id="IPR003657">
    <property type="entry name" value="WRKY_dom"/>
</dbReference>
<dbReference type="SUPFAM" id="SSF118290">
    <property type="entry name" value="WRKY DNA-binding domain"/>
    <property type="match status" value="1"/>
</dbReference>
<evidence type="ECO:0000256" key="3">
    <source>
        <dbReference type="ARBA" id="ARBA00023125"/>
    </source>
</evidence>
<dbReference type="SMART" id="SM00774">
    <property type="entry name" value="WRKY"/>
    <property type="match status" value="1"/>
</dbReference>
<reference evidence="7 8" key="1">
    <citation type="submission" date="2023-10" db="EMBL/GenBank/DDBJ databases">
        <title>Chromosome-scale genome assembly provides insights into flower coloration mechanisms of Canna indica.</title>
        <authorList>
            <person name="Li C."/>
        </authorList>
    </citation>
    <scope>NUCLEOTIDE SEQUENCE [LARGE SCALE GENOMIC DNA]</scope>
    <source>
        <tissue evidence="7">Flower</tissue>
    </source>
</reference>
<dbReference type="Gene3D" id="2.20.25.80">
    <property type="entry name" value="WRKY domain"/>
    <property type="match status" value="1"/>
</dbReference>
<keyword evidence="5" id="KW-0539">Nucleus</keyword>
<evidence type="ECO:0000256" key="5">
    <source>
        <dbReference type="ARBA" id="ARBA00023242"/>
    </source>
</evidence>
<dbReference type="InterPro" id="IPR036576">
    <property type="entry name" value="WRKY_dom_sf"/>
</dbReference>
<dbReference type="EMBL" id="CP136892">
    <property type="protein sequence ID" value="WOL00333.1"/>
    <property type="molecule type" value="Genomic_DNA"/>
</dbReference>
<dbReference type="Proteomes" id="UP001327560">
    <property type="component" value="Chromosome 3"/>
</dbReference>
<accession>A0AAQ3K1T0</accession>
<feature type="domain" description="WRKY" evidence="6">
    <location>
        <begin position="116"/>
        <end position="181"/>
    </location>
</feature>
<evidence type="ECO:0000256" key="1">
    <source>
        <dbReference type="ARBA" id="ARBA00004123"/>
    </source>
</evidence>
<protein>
    <recommendedName>
        <fullName evidence="6">WRKY domain-containing protein</fullName>
    </recommendedName>
</protein>
<dbReference type="PANTHER" id="PTHR31221">
    <property type="entry name" value="WRKY TRANSCRIPTION FACTOR PROTEIN 1-RELATED"/>
    <property type="match status" value="1"/>
</dbReference>
<dbReference type="InterPro" id="IPR044810">
    <property type="entry name" value="WRKY_plant"/>
</dbReference>
<sequence length="214" mass="23209">MAAVGVPFHATSAAAAATSSMAYEFVPSQSHGSSSSTSSLLDDIPGFDISDFITFDQPDQFAPAAAHQSPPRAMDAGGYFGNFSNDNTHTLRNITGVESGGGRRDETSRIAFRMKSEVETLDDGYKWRKYGKKSVKNSPNPRNYYRCSTEGCSVKKRVERDREDPSYVITTYEGTHNHLSPGVVYYASQDTVSGRYYVAGCQMPHPAAASSSSS</sequence>
<dbReference type="GO" id="GO:0005634">
    <property type="term" value="C:nucleus"/>
    <property type="evidence" value="ECO:0007669"/>
    <property type="project" value="UniProtKB-SubCell"/>
</dbReference>
<dbReference type="PANTHER" id="PTHR31221:SF112">
    <property type="entry name" value="WRKY TRANSCRIPTION FACTOR 50-RELATED"/>
    <property type="match status" value="1"/>
</dbReference>
<evidence type="ECO:0000256" key="4">
    <source>
        <dbReference type="ARBA" id="ARBA00023163"/>
    </source>
</evidence>
<keyword evidence="8" id="KW-1185">Reference proteome</keyword>
<dbReference type="Pfam" id="PF03106">
    <property type="entry name" value="WRKY"/>
    <property type="match status" value="1"/>
</dbReference>
<dbReference type="AlphaFoldDB" id="A0AAQ3K1T0"/>
<proteinExistence type="predicted"/>
<gene>
    <name evidence="7" type="ORF">Cni_G09046</name>
</gene>
<evidence type="ECO:0000313" key="8">
    <source>
        <dbReference type="Proteomes" id="UP001327560"/>
    </source>
</evidence>
<evidence type="ECO:0000256" key="2">
    <source>
        <dbReference type="ARBA" id="ARBA00023015"/>
    </source>
</evidence>
<keyword evidence="4" id="KW-0804">Transcription</keyword>
<name>A0AAQ3K1T0_9LILI</name>
<evidence type="ECO:0000313" key="7">
    <source>
        <dbReference type="EMBL" id="WOL00333.1"/>
    </source>
</evidence>
<dbReference type="FunFam" id="2.20.25.80:FF:000003">
    <property type="entry name" value="WRKY transcription factor 57"/>
    <property type="match status" value="1"/>
</dbReference>